<evidence type="ECO:0000313" key="3">
    <source>
        <dbReference type="EMBL" id="SEH51664.1"/>
    </source>
</evidence>
<dbReference type="OrthoDB" id="7353866at2"/>
<keyword evidence="2" id="KW-0472">Membrane</keyword>
<evidence type="ECO:0000313" key="4">
    <source>
        <dbReference type="Proteomes" id="UP000182983"/>
    </source>
</evidence>
<dbReference type="RefSeq" id="WP_074769513.1">
    <property type="nucleotide sequence ID" value="NZ_FNWO01000012.1"/>
</dbReference>
<organism evidence="3 4">
    <name type="scientific">Magnetospirillum fulvum</name>
    <name type="common">Rhodospirillum fulvum</name>
    <dbReference type="NCBI Taxonomy" id="1082"/>
    <lineage>
        <taxon>Bacteria</taxon>
        <taxon>Pseudomonadati</taxon>
        <taxon>Pseudomonadota</taxon>
        <taxon>Alphaproteobacteria</taxon>
        <taxon>Rhodospirillales</taxon>
        <taxon>Rhodospirillaceae</taxon>
        <taxon>Magnetospirillum</taxon>
    </lineage>
</organism>
<feature type="compositionally biased region" description="Polar residues" evidence="1">
    <location>
        <begin position="1"/>
        <end position="16"/>
    </location>
</feature>
<evidence type="ECO:0000256" key="1">
    <source>
        <dbReference type="SAM" id="MobiDB-lite"/>
    </source>
</evidence>
<dbReference type="EMBL" id="FNWO01000012">
    <property type="protein sequence ID" value="SEH51664.1"/>
    <property type="molecule type" value="Genomic_DNA"/>
</dbReference>
<protein>
    <submittedName>
        <fullName evidence="3">Uncharacterized protein</fullName>
    </submittedName>
</protein>
<dbReference type="AlphaFoldDB" id="A0A1H6IR41"/>
<accession>A0A1H6IR41</accession>
<reference evidence="4" key="1">
    <citation type="submission" date="2016-10" db="EMBL/GenBank/DDBJ databases">
        <authorList>
            <person name="Varghese N."/>
            <person name="Submissions S."/>
        </authorList>
    </citation>
    <scope>NUCLEOTIDE SEQUENCE [LARGE SCALE GENOMIC DNA]</scope>
    <source>
        <strain evidence="4">DSM 13234</strain>
    </source>
</reference>
<keyword evidence="2" id="KW-0812">Transmembrane</keyword>
<evidence type="ECO:0000256" key="2">
    <source>
        <dbReference type="SAM" id="Phobius"/>
    </source>
</evidence>
<feature type="transmembrane region" description="Helical" evidence="2">
    <location>
        <begin position="132"/>
        <end position="150"/>
    </location>
</feature>
<sequence>MSESEGTGRELQSVSQEPALPAEKTINLAQSDVLDLSGLDETQISEIKQQQAEGIVAVQVKAAEKKLDVTALDAALTSFTEQTARAVEAGTHATIQHSQTSSIGKTEVVIGNTERAASGKVSSSSDSLQNNSLTILGVIGIVIILLAVFAKGG</sequence>
<keyword evidence="4" id="KW-1185">Reference proteome</keyword>
<name>A0A1H6IR41_MAGFU</name>
<proteinExistence type="predicted"/>
<gene>
    <name evidence="3" type="ORF">SAMN04244559_02739</name>
</gene>
<keyword evidence="2" id="KW-1133">Transmembrane helix</keyword>
<feature type="region of interest" description="Disordered" evidence="1">
    <location>
        <begin position="1"/>
        <end position="23"/>
    </location>
</feature>
<dbReference type="Proteomes" id="UP000182983">
    <property type="component" value="Unassembled WGS sequence"/>
</dbReference>